<feature type="domain" description="DUF7791" evidence="4">
    <location>
        <begin position="553"/>
        <end position="646"/>
    </location>
</feature>
<organism evidence="5 6">
    <name type="scientific">Paraconiothyrium brasiliense</name>
    <dbReference type="NCBI Taxonomy" id="300254"/>
    <lineage>
        <taxon>Eukaryota</taxon>
        <taxon>Fungi</taxon>
        <taxon>Dikarya</taxon>
        <taxon>Ascomycota</taxon>
        <taxon>Pezizomycotina</taxon>
        <taxon>Dothideomycetes</taxon>
        <taxon>Pleosporomycetidae</taxon>
        <taxon>Pleosporales</taxon>
        <taxon>Massarineae</taxon>
        <taxon>Didymosphaeriaceae</taxon>
        <taxon>Paraconiothyrium</taxon>
    </lineage>
</organism>
<gene>
    <name evidence="5" type="ORF">SLS60_008442</name>
</gene>
<dbReference type="EMBL" id="JAKJXO020000012">
    <property type="protein sequence ID" value="KAL1597954.1"/>
    <property type="molecule type" value="Genomic_DNA"/>
</dbReference>
<evidence type="ECO:0000256" key="2">
    <source>
        <dbReference type="SAM" id="MobiDB-lite"/>
    </source>
</evidence>
<evidence type="ECO:0008006" key="7">
    <source>
        <dbReference type="Google" id="ProtNLM"/>
    </source>
</evidence>
<evidence type="ECO:0000259" key="3">
    <source>
        <dbReference type="Pfam" id="PF24883"/>
    </source>
</evidence>
<name>A0ABR3R0L4_9PLEO</name>
<evidence type="ECO:0000313" key="5">
    <source>
        <dbReference type="EMBL" id="KAL1597954.1"/>
    </source>
</evidence>
<sequence>MAPDPISALSVAAAAIQFIQFSSHIVSKGRHIYNSSNGTTEENEFTETVTLRLKQLTSQLGVPSTNPIMANVPESEELKEVQKQIGAICTECTRLSKVLLDRLYALKVPTGAEHRKWKSFRHALKSVWSKQELDTLAERLRSLREELDTHMMFILRKTMGDMAINMDGVLKSLSKDTQRIISDLRKSQATQKSEIQKQFDQLTDYQRRQFEETRSVFVQKHVDVCKTRVQLQLLQSLRFAEMTHRAEAITVAHSQTFRWLFHDPKAAGGSWDSFRDWLTCNSGVYWVSGKAASGKSTLLRFIWDHHSTWSCLKEWASNGQLVAGAFYFWNSGAGEQRSHSGLLRSLLYAVLDKKRDLIATVFTEEWDQNCDLMSHDLQLAPVTWSARHLQNAFRRLMGLATEHMRFCFFIDGLDEYDGPAGDIAEYLYALSKENFNIKFCVSSRPWPIFEAVFENAPGLRLQDLTKDDIRAYVDDKLGQHPQLQNLRTWNPNEATALIEEVVVKAAGVFLWVELVIKSLIGGLRDGDEISHLRLRLADLPPDLENLYEHMLNRIEPVYRQESSKIFQIFRASDYSLDIDTLYRALMFSDAQQVVDMAFTPKAQGNMASAIKDENYLDAQKRRMMARLNSRTKGLLETQATRNTEDQGVSLQNPQRLKLFKPLSEFDLPEKSPEADALLEEYDRVVSHEGRPSVEHWTLDDSSRSETLKLRQHWGSDILSAAVICGLNWYFRPRLNSVACPVIVARQRNLPLPIGNIECRHGLPLLAYALGFHEWAVSGTAIKPDVLLVATLLGEGQNPNTIYRGFTIWQYTLHYVHIIKSLEKKRPDLLAWRNVFQLMLNHGADPHACCIEDVSLFAESTALSKEGDIGYNEPVVAKHSLYTTARHPLSSGKQPGISNHDQHHSVAAVVYDVFRATPNPEVDRLVEILEQKMRATDHRGKRRKRKRDRTDDRFSKASRWVS</sequence>
<comment type="caution">
    <text evidence="5">The sequence shown here is derived from an EMBL/GenBank/DDBJ whole genome shotgun (WGS) entry which is preliminary data.</text>
</comment>
<dbReference type="InterPro" id="IPR027417">
    <property type="entry name" value="P-loop_NTPase"/>
</dbReference>
<keyword evidence="6" id="KW-1185">Reference proteome</keyword>
<reference evidence="5 6" key="1">
    <citation type="submission" date="2024-02" db="EMBL/GenBank/DDBJ databases">
        <title>De novo assembly and annotation of 12 fungi associated with fruit tree decline syndrome in Ontario, Canada.</title>
        <authorList>
            <person name="Sulman M."/>
            <person name="Ellouze W."/>
            <person name="Ilyukhin E."/>
        </authorList>
    </citation>
    <scope>NUCLEOTIDE SEQUENCE [LARGE SCALE GENOMIC DNA]</scope>
    <source>
        <strain evidence="5 6">M42-189</strain>
    </source>
</reference>
<dbReference type="PANTHER" id="PTHR10039">
    <property type="entry name" value="AMELOGENIN"/>
    <property type="match status" value="1"/>
</dbReference>
<feature type="region of interest" description="Disordered" evidence="2">
    <location>
        <begin position="934"/>
        <end position="961"/>
    </location>
</feature>
<dbReference type="SUPFAM" id="SSF52540">
    <property type="entry name" value="P-loop containing nucleoside triphosphate hydrolases"/>
    <property type="match status" value="1"/>
</dbReference>
<dbReference type="PANTHER" id="PTHR10039:SF5">
    <property type="entry name" value="NACHT DOMAIN-CONTAINING PROTEIN"/>
    <property type="match status" value="1"/>
</dbReference>
<evidence type="ECO:0000259" key="4">
    <source>
        <dbReference type="Pfam" id="PF25053"/>
    </source>
</evidence>
<keyword evidence="1" id="KW-0677">Repeat</keyword>
<dbReference type="InterPro" id="IPR056884">
    <property type="entry name" value="NPHP3-like_N"/>
</dbReference>
<dbReference type="Pfam" id="PF25053">
    <property type="entry name" value="DUF7791"/>
    <property type="match status" value="1"/>
</dbReference>
<dbReference type="Pfam" id="PF24883">
    <property type="entry name" value="NPHP3_N"/>
    <property type="match status" value="1"/>
</dbReference>
<feature type="domain" description="Nephrocystin 3-like N-terminal" evidence="3">
    <location>
        <begin position="272"/>
        <end position="444"/>
    </location>
</feature>
<protein>
    <recommendedName>
        <fullName evidence="7">NACHT domain-containing protein</fullName>
    </recommendedName>
</protein>
<dbReference type="Proteomes" id="UP001521785">
    <property type="component" value="Unassembled WGS sequence"/>
</dbReference>
<proteinExistence type="predicted"/>
<dbReference type="InterPro" id="IPR056693">
    <property type="entry name" value="DUF7791"/>
</dbReference>
<evidence type="ECO:0000256" key="1">
    <source>
        <dbReference type="ARBA" id="ARBA00022737"/>
    </source>
</evidence>
<evidence type="ECO:0000313" key="6">
    <source>
        <dbReference type="Proteomes" id="UP001521785"/>
    </source>
</evidence>
<accession>A0ABR3R0L4</accession>